<accession>A0ABX2H4I6</accession>
<dbReference type="Gene3D" id="1.10.10.10">
    <property type="entry name" value="Winged helix-like DNA-binding domain superfamily/Winged helix DNA-binding domain"/>
    <property type="match status" value="1"/>
</dbReference>
<dbReference type="EMBL" id="JAAITS010000005">
    <property type="protein sequence ID" value="NSG84372.1"/>
    <property type="molecule type" value="Genomic_DNA"/>
</dbReference>
<dbReference type="RefSeq" id="WP_118581163.1">
    <property type="nucleotide sequence ID" value="NZ_JAAIPU010000018.1"/>
</dbReference>
<dbReference type="Proteomes" id="UP001644719">
    <property type="component" value="Unassembled WGS sequence"/>
</dbReference>
<keyword evidence="3" id="KW-1185">Reference proteome</keyword>
<gene>
    <name evidence="2" type="ORF">G5B17_02740</name>
</gene>
<evidence type="ECO:0000313" key="2">
    <source>
        <dbReference type="EMBL" id="NSG84372.1"/>
    </source>
</evidence>
<evidence type="ECO:0000256" key="1">
    <source>
        <dbReference type="SAM" id="MobiDB-lite"/>
    </source>
</evidence>
<sequence length="214" mass="24006">MAKGINQKGKILYLEKILRETSETHPCTMQEIIGRLQENGVSAERKSIYDDMEVLRSFGMDIKFKRGKYTGYYVAGEAAAESVNTSTTEMNGANPEDSAKNSAGAENEGSAFSNEAHKKAKNSWLLPPSDSEEDKPVKLLCRNKKKKEVMAALGNYAQYKEKEEDTFVAAVQVDETSEFYGWLTGMGKDVILMKPKKSVQAYRDYLKGILKEYK</sequence>
<dbReference type="InterPro" id="IPR036390">
    <property type="entry name" value="WH_DNA-bd_sf"/>
</dbReference>
<organism evidence="2 3">
    <name type="scientific">Blautia faecis</name>
    <dbReference type="NCBI Taxonomy" id="871665"/>
    <lineage>
        <taxon>Bacteria</taxon>
        <taxon>Bacillati</taxon>
        <taxon>Bacillota</taxon>
        <taxon>Clostridia</taxon>
        <taxon>Lachnospirales</taxon>
        <taxon>Lachnospiraceae</taxon>
        <taxon>Blautia</taxon>
    </lineage>
</organism>
<dbReference type="InterPro" id="IPR036388">
    <property type="entry name" value="WH-like_DNA-bd_sf"/>
</dbReference>
<protein>
    <submittedName>
        <fullName evidence="2">WYL domain-containing protein</fullName>
    </submittedName>
</protein>
<dbReference type="GeneID" id="69514902"/>
<dbReference type="SUPFAM" id="SSF46785">
    <property type="entry name" value="Winged helix' DNA-binding domain"/>
    <property type="match status" value="1"/>
</dbReference>
<feature type="region of interest" description="Disordered" evidence="1">
    <location>
        <begin position="85"/>
        <end position="113"/>
    </location>
</feature>
<comment type="caution">
    <text evidence="2">The sequence shown here is derived from an EMBL/GenBank/DDBJ whole genome shotgun (WGS) entry which is preliminary data.</text>
</comment>
<proteinExistence type="predicted"/>
<evidence type="ECO:0000313" key="3">
    <source>
        <dbReference type="Proteomes" id="UP001644719"/>
    </source>
</evidence>
<name>A0ABX2H4I6_9FIRM</name>
<reference evidence="2 3" key="1">
    <citation type="journal article" date="2020" name="Cell Host Microbe">
        <title>Functional and Genomic Variation between Human-Derived Isolates of Lachnospiraceae Reveals Inter- and Intra-Species Diversity.</title>
        <authorList>
            <person name="Sorbara M.T."/>
            <person name="Littmann E.R."/>
            <person name="Fontana E."/>
            <person name="Moody T.U."/>
            <person name="Kohout C.E."/>
            <person name="Gjonbalaj M."/>
            <person name="Eaton V."/>
            <person name="Seok R."/>
            <person name="Leiner I.M."/>
            <person name="Pamer E.G."/>
        </authorList>
    </citation>
    <scope>NUCLEOTIDE SEQUENCE [LARGE SCALE GENOMIC DNA]</scope>
    <source>
        <strain evidence="2 3">MSK.17.74</strain>
    </source>
</reference>